<evidence type="ECO:0000256" key="6">
    <source>
        <dbReference type="ARBA" id="ARBA00022692"/>
    </source>
</evidence>
<dbReference type="STRING" id="225164.V4AN65"/>
<comment type="subcellular location">
    <subcellularLocation>
        <location evidence="4">Cell projection</location>
        <location evidence="4">Dendrite</location>
    </subcellularLocation>
    <subcellularLocation>
        <location evidence="17">Cell projection</location>
        <location evidence="17">Growth cone membrane</location>
        <topology evidence="17">Single-pass type I membrane protein</topology>
    </subcellularLocation>
    <subcellularLocation>
        <location evidence="15">Cytoplasmic vesicle</location>
        <location evidence="15">Secretory vesicle</location>
        <location evidence="15">Synaptic vesicle membrane</location>
        <topology evidence="15">Single-pass type I membrane protein</topology>
    </subcellularLocation>
    <subcellularLocation>
        <location evidence="2">Early endosome membrane</location>
        <topology evidence="2">Single-pass type I membrane protein</topology>
    </subcellularLocation>
    <subcellularLocation>
        <location evidence="1">Endoplasmic reticulum-Golgi intermediate compartment membrane</location>
        <topology evidence="1">Single-pass type I membrane protein</topology>
    </subcellularLocation>
    <subcellularLocation>
        <location evidence="20">Membrane</location>
        <topology evidence="20">Single-pass type I membrane protein</topology>
    </subcellularLocation>
    <subcellularLocation>
        <location evidence="3">Recycling endosome</location>
    </subcellularLocation>
</comment>
<keyword evidence="9 21" id="KW-1133">Transmembrane helix</keyword>
<keyword evidence="6 20" id="KW-0812">Transmembrane</keyword>
<keyword evidence="12" id="KW-0325">Glycoprotein</keyword>
<gene>
    <name evidence="25" type="ORF">LOTGIDRAFT_239003</name>
</gene>
<comment type="similarity">
    <text evidence="5 20">Belongs to the LAMP family.</text>
</comment>
<comment type="function">
    <text evidence="16">Plays a role in short-term synaptic plasticity in a subset of GABAergic neurons in the brain.</text>
</comment>
<evidence type="ECO:0000256" key="4">
    <source>
        <dbReference type="ARBA" id="ARBA00004279"/>
    </source>
</evidence>
<dbReference type="GeneID" id="20250924"/>
<feature type="chain" id="PRO_5013334311" description="Lysosome-associated membrane glycoprotein 5" evidence="22">
    <location>
        <begin position="16"/>
        <end position="432"/>
    </location>
</feature>
<keyword evidence="8" id="KW-0967">Endosome</keyword>
<dbReference type="Pfam" id="PF01299">
    <property type="entry name" value="Lamp2-like_luminal"/>
    <property type="match status" value="1"/>
</dbReference>
<evidence type="ECO:0000256" key="18">
    <source>
        <dbReference type="ARBA" id="ARBA00074379"/>
    </source>
</evidence>
<evidence type="ECO:0000256" key="10">
    <source>
        <dbReference type="ARBA" id="ARBA00023018"/>
    </source>
</evidence>
<evidence type="ECO:0000256" key="15">
    <source>
        <dbReference type="ARBA" id="ARBA00029428"/>
    </source>
</evidence>
<evidence type="ECO:0000256" key="7">
    <source>
        <dbReference type="ARBA" id="ARBA00022729"/>
    </source>
</evidence>
<dbReference type="OrthoDB" id="6232933at2759"/>
<accession>V4AN65</accession>
<evidence type="ECO:0000256" key="14">
    <source>
        <dbReference type="ARBA" id="ARBA00023329"/>
    </source>
</evidence>
<evidence type="ECO:0000256" key="19">
    <source>
        <dbReference type="ARBA" id="ARBA00076257"/>
    </source>
</evidence>
<proteinExistence type="inferred from homology"/>
<comment type="caution">
    <text evidence="20">Lacks conserved residue(s) required for the propagation of feature annotation.</text>
</comment>
<dbReference type="PRINTS" id="PR00336">
    <property type="entry name" value="LYSASSOCTDMP"/>
</dbReference>
<evidence type="ECO:0000256" key="20">
    <source>
        <dbReference type="PROSITE-ProRule" id="PRU00740"/>
    </source>
</evidence>
<dbReference type="RefSeq" id="XP_009050708.1">
    <property type="nucleotide sequence ID" value="XM_009052460.1"/>
</dbReference>
<keyword evidence="14" id="KW-0968">Cytoplasmic vesicle</keyword>
<dbReference type="InterPro" id="IPR048524">
    <property type="entry name" value="Lamp2-like_TM"/>
</dbReference>
<dbReference type="HOGENOM" id="CLU_720132_0_0_1"/>
<dbReference type="Proteomes" id="UP000030746">
    <property type="component" value="Unassembled WGS sequence"/>
</dbReference>
<dbReference type="PANTHER" id="PTHR11506:SF35">
    <property type="entry name" value="LYSOSOME-ASSOCIATED MEMBRANE GLYCOPROTEIN 5"/>
    <property type="match status" value="1"/>
</dbReference>
<organism evidence="25 26">
    <name type="scientific">Lottia gigantea</name>
    <name type="common">Giant owl limpet</name>
    <dbReference type="NCBI Taxonomy" id="225164"/>
    <lineage>
        <taxon>Eukaryota</taxon>
        <taxon>Metazoa</taxon>
        <taxon>Spiralia</taxon>
        <taxon>Lophotrochozoa</taxon>
        <taxon>Mollusca</taxon>
        <taxon>Gastropoda</taxon>
        <taxon>Patellogastropoda</taxon>
        <taxon>Lottioidea</taxon>
        <taxon>Lottiidae</taxon>
        <taxon>Lottia</taxon>
    </lineage>
</organism>
<dbReference type="GO" id="GO:0005765">
    <property type="term" value="C:lysosomal membrane"/>
    <property type="evidence" value="ECO:0007669"/>
    <property type="project" value="TreeGrafter"/>
</dbReference>
<dbReference type="InterPro" id="IPR002000">
    <property type="entry name" value="Lysosome-assoc_membr_glycop"/>
</dbReference>
<evidence type="ECO:0000256" key="2">
    <source>
        <dbReference type="ARBA" id="ARBA00004158"/>
    </source>
</evidence>
<feature type="signal peptide" evidence="22">
    <location>
        <begin position="1"/>
        <end position="15"/>
    </location>
</feature>
<evidence type="ECO:0000256" key="22">
    <source>
        <dbReference type="SAM" id="SignalP"/>
    </source>
</evidence>
<evidence type="ECO:0000259" key="23">
    <source>
        <dbReference type="Pfam" id="PF01299"/>
    </source>
</evidence>
<keyword evidence="7 22" id="KW-0732">Signal</keyword>
<keyword evidence="11 20" id="KW-0472">Membrane</keyword>
<evidence type="ECO:0000256" key="21">
    <source>
        <dbReference type="SAM" id="Phobius"/>
    </source>
</evidence>
<evidence type="ECO:0000256" key="5">
    <source>
        <dbReference type="ARBA" id="ARBA00009644"/>
    </source>
</evidence>
<evidence type="ECO:0000313" key="26">
    <source>
        <dbReference type="Proteomes" id="UP000030746"/>
    </source>
</evidence>
<evidence type="ECO:0000256" key="13">
    <source>
        <dbReference type="ARBA" id="ARBA00023273"/>
    </source>
</evidence>
<feature type="disulfide bond" evidence="20">
    <location>
        <begin position="223"/>
        <end position="261"/>
    </location>
</feature>
<dbReference type="Gene3D" id="2.40.160.110">
    <property type="match status" value="2"/>
</dbReference>
<keyword evidence="20" id="KW-1015">Disulfide bond</keyword>
<protein>
    <recommendedName>
        <fullName evidence="18">Lysosome-associated membrane glycoprotein 5</fullName>
    </recommendedName>
    <alternativeName>
        <fullName evidence="19">Lysosome-associated membrane protein 5</fullName>
    </alternativeName>
</protein>
<dbReference type="EMBL" id="KB201236">
    <property type="protein sequence ID" value="ESO98597.1"/>
    <property type="molecule type" value="Genomic_DNA"/>
</dbReference>
<name>V4AN65_LOTGI</name>
<evidence type="ECO:0000256" key="12">
    <source>
        <dbReference type="ARBA" id="ARBA00023180"/>
    </source>
</evidence>
<reference evidence="25 26" key="1">
    <citation type="journal article" date="2013" name="Nature">
        <title>Insights into bilaterian evolution from three spiralian genomes.</title>
        <authorList>
            <person name="Simakov O."/>
            <person name="Marletaz F."/>
            <person name="Cho S.J."/>
            <person name="Edsinger-Gonzales E."/>
            <person name="Havlak P."/>
            <person name="Hellsten U."/>
            <person name="Kuo D.H."/>
            <person name="Larsson T."/>
            <person name="Lv J."/>
            <person name="Arendt D."/>
            <person name="Savage R."/>
            <person name="Osoegawa K."/>
            <person name="de Jong P."/>
            <person name="Grimwood J."/>
            <person name="Chapman J.A."/>
            <person name="Shapiro H."/>
            <person name="Aerts A."/>
            <person name="Otillar R.P."/>
            <person name="Terry A.Y."/>
            <person name="Boore J.L."/>
            <person name="Grigoriev I.V."/>
            <person name="Lindberg D.R."/>
            <person name="Seaver E.C."/>
            <person name="Weisblat D.A."/>
            <person name="Putnam N.H."/>
            <person name="Rokhsar D.S."/>
        </authorList>
    </citation>
    <scope>NUCLEOTIDE SEQUENCE [LARGE SCALE GENOMIC DNA]</scope>
</reference>
<dbReference type="GO" id="GO:0031902">
    <property type="term" value="C:late endosome membrane"/>
    <property type="evidence" value="ECO:0007669"/>
    <property type="project" value="TreeGrafter"/>
</dbReference>
<dbReference type="Pfam" id="PF21222">
    <property type="entry name" value="Lamp2_2nd"/>
    <property type="match status" value="1"/>
</dbReference>
<dbReference type="InterPro" id="IPR048528">
    <property type="entry name" value="Lamp2-like_luminal"/>
</dbReference>
<evidence type="ECO:0000256" key="8">
    <source>
        <dbReference type="ARBA" id="ARBA00022753"/>
    </source>
</evidence>
<keyword evidence="26" id="KW-1185">Reference proteome</keyword>
<feature type="domain" description="Lysosome-associated membrane glycoprotein 2-like transmembrane" evidence="24">
    <location>
        <begin position="398"/>
        <end position="429"/>
    </location>
</feature>
<evidence type="ECO:0000256" key="16">
    <source>
        <dbReference type="ARBA" id="ARBA00053950"/>
    </source>
</evidence>
<dbReference type="AlphaFoldDB" id="V4AN65"/>
<evidence type="ECO:0000313" key="25">
    <source>
        <dbReference type="EMBL" id="ESO98597.1"/>
    </source>
</evidence>
<feature type="domain" description="Lysosome-associated membrane glycoprotein 2-like luminal" evidence="23">
    <location>
        <begin position="221"/>
        <end position="373"/>
    </location>
</feature>
<dbReference type="KEGG" id="lgi:LOTGIDRAFT_239003"/>
<dbReference type="GO" id="GO:0005886">
    <property type="term" value="C:plasma membrane"/>
    <property type="evidence" value="ECO:0007669"/>
    <property type="project" value="UniProtKB-SubCell"/>
</dbReference>
<dbReference type="CDD" id="cd12087">
    <property type="entry name" value="TM_EGFR-like"/>
    <property type="match status" value="1"/>
</dbReference>
<feature type="transmembrane region" description="Helical" evidence="21">
    <location>
        <begin position="397"/>
        <end position="419"/>
    </location>
</feature>
<dbReference type="PROSITE" id="PS51407">
    <property type="entry name" value="LAMP_3"/>
    <property type="match status" value="1"/>
</dbReference>
<evidence type="ECO:0000259" key="24">
    <source>
        <dbReference type="Pfam" id="PF21222"/>
    </source>
</evidence>
<evidence type="ECO:0000256" key="17">
    <source>
        <dbReference type="ARBA" id="ARBA00060492"/>
    </source>
</evidence>
<evidence type="ECO:0000256" key="11">
    <source>
        <dbReference type="ARBA" id="ARBA00023136"/>
    </source>
</evidence>
<dbReference type="OMA" id="SSNQIHM"/>
<keyword evidence="13" id="KW-0966">Cell projection</keyword>
<dbReference type="GO" id="GO:0072594">
    <property type="term" value="P:establishment of protein localization to organelle"/>
    <property type="evidence" value="ECO:0007669"/>
    <property type="project" value="TreeGrafter"/>
</dbReference>
<dbReference type="CTD" id="20250924"/>
<sequence length="432" mass="46830">MKILIFCLAVALVHGAEYRFPTNESEPACKLMKITAVMELMQTSQDQNDTKTVTVKLAELPVKVEDGACLEPNQTSTNLDLNIKDGAAAWGFLFTIDAKKNLFMASTFSFTPNDFFSNDENETVSVNIPSEQLSEYTKSYICDAAITSMFNATPVENSTYFYSLSLTVSDFQVQIDGIENSTFSEGDHCQEDTKTTTAMPVTTTENPGPGKPPVNNFTIPGNCILIKSALAVELPYQTASQNTSKTINVPVVPAKDVKGNCNLTSNSQMLSFKFFDTWVMSFIFTADGDSLQASVDDSRAYHLSNVSLVYTEDPKHFPNTSNPGAAKTVSANGLDQFKVEGDQSSFKCNSETDLDLGNGAKLDISNFQYRAFANDNSTDFGSSGVNECSADSDSNSVVPIAVGAALAGLVVIVLIAYLIGRRRSKRTGYESV</sequence>
<evidence type="ECO:0000256" key="3">
    <source>
        <dbReference type="ARBA" id="ARBA00004172"/>
    </source>
</evidence>
<evidence type="ECO:0000256" key="9">
    <source>
        <dbReference type="ARBA" id="ARBA00022989"/>
    </source>
</evidence>
<evidence type="ECO:0000256" key="1">
    <source>
        <dbReference type="ARBA" id="ARBA00004151"/>
    </source>
</evidence>
<dbReference type="PANTHER" id="PTHR11506">
    <property type="entry name" value="LYSOSOME-ASSOCIATED MEMBRANE GLYCOPROTEIN"/>
    <property type="match status" value="1"/>
</dbReference>
<keyword evidence="10" id="KW-0770">Synapse</keyword>